<dbReference type="PROSITE" id="PS00198">
    <property type="entry name" value="4FE4S_FER_1"/>
    <property type="match status" value="1"/>
</dbReference>
<organism evidence="9 10">
    <name type="scientific">Dictyoglomus thermophilum (strain ATCC 35947 / DSM 3960 / H-6-12)</name>
    <dbReference type="NCBI Taxonomy" id="309799"/>
    <lineage>
        <taxon>Bacteria</taxon>
        <taxon>Pseudomonadati</taxon>
        <taxon>Dictyoglomota</taxon>
        <taxon>Dictyoglomia</taxon>
        <taxon>Dictyoglomales</taxon>
        <taxon>Dictyoglomaceae</taxon>
        <taxon>Dictyoglomus</taxon>
    </lineage>
</organism>
<feature type="domain" description="4Fe-4S ferredoxin-type" evidence="8">
    <location>
        <begin position="90"/>
        <end position="119"/>
    </location>
</feature>
<reference evidence="9 10" key="1">
    <citation type="journal article" date="2014" name="Genome Announc.">
        <title>Complete Genome Sequence of the Extreme Thermophile Dictyoglomus thermophilum H-6-12.</title>
        <authorList>
            <person name="Coil D.A."/>
            <person name="Badger J.H."/>
            <person name="Forberger H.C."/>
            <person name="Riggs F."/>
            <person name="Madupu R."/>
            <person name="Fedorova N."/>
            <person name="Ward N."/>
            <person name="Robb F.T."/>
            <person name="Eisen J.A."/>
        </authorList>
    </citation>
    <scope>NUCLEOTIDE SEQUENCE [LARGE SCALE GENOMIC DNA]</scope>
    <source>
        <strain evidence="10">ATCC 35947 / DSM 3960 / H-6-12</strain>
    </source>
</reference>
<dbReference type="PANTHER" id="PTHR43177:SF5">
    <property type="entry name" value="ANAEROBIC DIMETHYL SULFOXIDE REDUCTASE CHAIN B-RELATED"/>
    <property type="match status" value="1"/>
</dbReference>
<dbReference type="HOGENOM" id="CLU_043374_3_1_0"/>
<evidence type="ECO:0000256" key="5">
    <source>
        <dbReference type="ARBA" id="ARBA00022982"/>
    </source>
</evidence>
<protein>
    <submittedName>
        <fullName evidence="9">Iron-sulfur cluster-binding protein</fullName>
    </submittedName>
</protein>
<dbReference type="GO" id="GO:0046872">
    <property type="term" value="F:metal ion binding"/>
    <property type="evidence" value="ECO:0007669"/>
    <property type="project" value="UniProtKB-KW"/>
</dbReference>
<keyword evidence="2" id="KW-0004">4Fe-4S</keyword>
<evidence type="ECO:0000313" key="10">
    <source>
        <dbReference type="Proteomes" id="UP000001733"/>
    </source>
</evidence>
<dbReference type="PROSITE" id="PS51379">
    <property type="entry name" value="4FE4S_FER_2"/>
    <property type="match status" value="1"/>
</dbReference>
<gene>
    <name evidence="9" type="ordered locus">DICTH_0169</name>
</gene>
<evidence type="ECO:0000313" key="9">
    <source>
        <dbReference type="EMBL" id="ACI19479.1"/>
    </source>
</evidence>
<dbReference type="RefSeq" id="WP_012548111.1">
    <property type="nucleotide sequence ID" value="NC_011297.1"/>
</dbReference>
<dbReference type="InterPro" id="IPR050954">
    <property type="entry name" value="ET_IronSulfur_Cluster-Binding"/>
</dbReference>
<keyword evidence="4" id="KW-0677">Repeat</keyword>
<dbReference type="EMBL" id="CP001146">
    <property type="protein sequence ID" value="ACI19479.1"/>
    <property type="molecule type" value="Genomic_DNA"/>
</dbReference>
<dbReference type="CDD" id="cd10563">
    <property type="entry name" value="CooF_like"/>
    <property type="match status" value="1"/>
</dbReference>
<dbReference type="SUPFAM" id="SSF54862">
    <property type="entry name" value="4Fe-4S ferredoxins"/>
    <property type="match status" value="1"/>
</dbReference>
<name>B5YBI6_DICT6</name>
<keyword evidence="10" id="KW-1185">Reference proteome</keyword>
<evidence type="ECO:0000256" key="2">
    <source>
        <dbReference type="ARBA" id="ARBA00022485"/>
    </source>
</evidence>
<dbReference type="PaxDb" id="309799-DICTH_0169"/>
<dbReference type="InterPro" id="IPR017896">
    <property type="entry name" value="4Fe4S_Fe-S-bd"/>
</dbReference>
<dbReference type="OrthoDB" id="9810688at2"/>
<sequence>MLVKTKKRIYPKEEVCIGCHLCEIYCVLAHSGTRDLIKAFKKKDRPSPRVIVEEKEGVHVTFALQCRHCDDPLCIKACITGAMHRDENTGAILCDEEKCVGCWSCILVCPYGAIRRGENKKVASKCDLCIEKGDPICVQNCPNSALELVEV</sequence>
<dbReference type="STRING" id="309799.DICTH_0169"/>
<dbReference type="KEGG" id="dth:DICTH_0169"/>
<dbReference type="Pfam" id="PF13247">
    <property type="entry name" value="Fer4_11"/>
    <property type="match status" value="1"/>
</dbReference>
<dbReference type="AlphaFoldDB" id="B5YBI6"/>
<keyword evidence="6" id="KW-0408">Iron</keyword>
<proteinExistence type="predicted"/>
<keyword evidence="5" id="KW-0249">Electron transport</keyword>
<dbReference type="Gene3D" id="3.30.70.20">
    <property type="match status" value="1"/>
</dbReference>
<keyword evidence="3" id="KW-0479">Metal-binding</keyword>
<evidence type="ECO:0000256" key="4">
    <source>
        <dbReference type="ARBA" id="ARBA00022737"/>
    </source>
</evidence>
<dbReference type="Proteomes" id="UP000001733">
    <property type="component" value="Chromosome"/>
</dbReference>
<keyword evidence="1" id="KW-0813">Transport</keyword>
<evidence type="ECO:0000256" key="3">
    <source>
        <dbReference type="ARBA" id="ARBA00022723"/>
    </source>
</evidence>
<evidence type="ECO:0000256" key="1">
    <source>
        <dbReference type="ARBA" id="ARBA00022448"/>
    </source>
</evidence>
<dbReference type="GO" id="GO:0051539">
    <property type="term" value="F:4 iron, 4 sulfur cluster binding"/>
    <property type="evidence" value="ECO:0007669"/>
    <property type="project" value="UniProtKB-KW"/>
</dbReference>
<evidence type="ECO:0000259" key="8">
    <source>
        <dbReference type="PROSITE" id="PS51379"/>
    </source>
</evidence>
<evidence type="ECO:0000256" key="7">
    <source>
        <dbReference type="ARBA" id="ARBA00023014"/>
    </source>
</evidence>
<dbReference type="InterPro" id="IPR017900">
    <property type="entry name" value="4Fe4S_Fe_S_CS"/>
</dbReference>
<dbReference type="PANTHER" id="PTHR43177">
    <property type="entry name" value="PROTEIN NRFC"/>
    <property type="match status" value="1"/>
</dbReference>
<accession>B5YBI6</accession>
<evidence type="ECO:0000256" key="6">
    <source>
        <dbReference type="ARBA" id="ARBA00023004"/>
    </source>
</evidence>
<dbReference type="eggNOG" id="COG1142">
    <property type="taxonomic scope" value="Bacteria"/>
</dbReference>
<keyword evidence="7" id="KW-0411">Iron-sulfur</keyword>